<feature type="chain" id="PRO_5043751709" description="Lipocalin/cytosolic fatty-acid binding domain-containing protein" evidence="1">
    <location>
        <begin position="18"/>
        <end position="221"/>
    </location>
</feature>
<evidence type="ECO:0000313" key="3">
    <source>
        <dbReference type="Proteomes" id="UP001497472"/>
    </source>
</evidence>
<keyword evidence="3" id="KW-1185">Reference proteome</keyword>
<proteinExistence type="predicted"/>
<feature type="signal peptide" evidence="1">
    <location>
        <begin position="1"/>
        <end position="17"/>
    </location>
</feature>
<protein>
    <recommendedName>
        <fullName evidence="4">Lipocalin/cytosolic fatty-acid binding domain-containing protein</fullName>
    </recommendedName>
</protein>
<organism evidence="2 3">
    <name type="scientific">Leptosia nina</name>
    <dbReference type="NCBI Taxonomy" id="320188"/>
    <lineage>
        <taxon>Eukaryota</taxon>
        <taxon>Metazoa</taxon>
        <taxon>Ecdysozoa</taxon>
        <taxon>Arthropoda</taxon>
        <taxon>Hexapoda</taxon>
        <taxon>Insecta</taxon>
        <taxon>Pterygota</taxon>
        <taxon>Neoptera</taxon>
        <taxon>Endopterygota</taxon>
        <taxon>Lepidoptera</taxon>
        <taxon>Glossata</taxon>
        <taxon>Ditrysia</taxon>
        <taxon>Papilionoidea</taxon>
        <taxon>Pieridae</taxon>
        <taxon>Pierinae</taxon>
        <taxon>Leptosia</taxon>
    </lineage>
</organism>
<evidence type="ECO:0008006" key="4">
    <source>
        <dbReference type="Google" id="ProtNLM"/>
    </source>
</evidence>
<dbReference type="AlphaFoldDB" id="A0AAV1JBX9"/>
<reference evidence="2 3" key="1">
    <citation type="submission" date="2023-11" db="EMBL/GenBank/DDBJ databases">
        <authorList>
            <person name="Okamura Y."/>
        </authorList>
    </citation>
    <scope>NUCLEOTIDE SEQUENCE [LARGE SCALE GENOMIC DNA]</scope>
</reference>
<dbReference type="Proteomes" id="UP001497472">
    <property type="component" value="Unassembled WGS sequence"/>
</dbReference>
<dbReference type="SUPFAM" id="SSF50814">
    <property type="entry name" value="Lipocalins"/>
    <property type="match status" value="1"/>
</dbReference>
<sequence length="221" mass="25667">MFRLFIFSFLFVTFVTSEQSDKYCDGYKSDFNIRKAVGRWHVVAIIPDTNFSNKFDNVTCYQVDFSEVDEASLKWMITQRFGRPAEEIIDSEPGEVIRIRYHTEEPFDIWSKAVKELKGCYRQLIDLTSNETEIHLAKTLNSPMLLHILDTGYGPFLIQKLWGRLSAVVYRREPGTAIDKLRPVKEFLSLYRGTVEKPKLCNALQVSRPDSVINNKDKILQ</sequence>
<evidence type="ECO:0000313" key="2">
    <source>
        <dbReference type="EMBL" id="CAK1545724.1"/>
    </source>
</evidence>
<name>A0AAV1JBX9_9NEOP</name>
<dbReference type="InterPro" id="IPR012674">
    <property type="entry name" value="Calycin"/>
</dbReference>
<accession>A0AAV1JBX9</accession>
<gene>
    <name evidence="2" type="ORF">LNINA_LOCUS5346</name>
</gene>
<dbReference type="Gene3D" id="2.40.128.20">
    <property type="match status" value="1"/>
</dbReference>
<dbReference type="EMBL" id="CAVLEF010000007">
    <property type="protein sequence ID" value="CAK1545724.1"/>
    <property type="molecule type" value="Genomic_DNA"/>
</dbReference>
<comment type="caution">
    <text evidence="2">The sequence shown here is derived from an EMBL/GenBank/DDBJ whole genome shotgun (WGS) entry which is preliminary data.</text>
</comment>
<keyword evidence="1" id="KW-0732">Signal</keyword>
<evidence type="ECO:0000256" key="1">
    <source>
        <dbReference type="SAM" id="SignalP"/>
    </source>
</evidence>